<sequence>KFAMCLPLLKLPPEVVDHIFTLVDNKSRLALRSVCMQTRRIIDEAAKNHSRKPHAVFSITLPIDFNPDAFKASVFVDCPIFLLPWMDVFNGR</sequence>
<dbReference type="Pfam" id="PF00646">
    <property type="entry name" value="F-box"/>
    <property type="match status" value="1"/>
</dbReference>
<organism evidence="2 3">
    <name type="scientific">Pristionchus fissidentatus</name>
    <dbReference type="NCBI Taxonomy" id="1538716"/>
    <lineage>
        <taxon>Eukaryota</taxon>
        <taxon>Metazoa</taxon>
        <taxon>Ecdysozoa</taxon>
        <taxon>Nematoda</taxon>
        <taxon>Chromadorea</taxon>
        <taxon>Rhabditida</taxon>
        <taxon>Rhabditina</taxon>
        <taxon>Diplogasteromorpha</taxon>
        <taxon>Diplogasteroidea</taxon>
        <taxon>Neodiplogasteridae</taxon>
        <taxon>Pristionchus</taxon>
    </lineage>
</organism>
<dbReference type="Gene3D" id="1.20.1280.50">
    <property type="match status" value="1"/>
</dbReference>
<comment type="caution">
    <text evidence="2">The sequence shown here is derived from an EMBL/GenBank/DDBJ whole genome shotgun (WGS) entry which is preliminary data.</text>
</comment>
<dbReference type="InterPro" id="IPR036047">
    <property type="entry name" value="F-box-like_dom_sf"/>
</dbReference>
<dbReference type="SUPFAM" id="SSF81383">
    <property type="entry name" value="F-box domain"/>
    <property type="match status" value="1"/>
</dbReference>
<reference evidence="2" key="1">
    <citation type="submission" date="2023-10" db="EMBL/GenBank/DDBJ databases">
        <title>Genome assembly of Pristionchus species.</title>
        <authorList>
            <person name="Yoshida K."/>
            <person name="Sommer R.J."/>
        </authorList>
    </citation>
    <scope>NUCLEOTIDE SEQUENCE</scope>
    <source>
        <strain evidence="2">RS5133</strain>
    </source>
</reference>
<dbReference type="EMBL" id="BTSY01000005">
    <property type="protein sequence ID" value="GMT30794.1"/>
    <property type="molecule type" value="Genomic_DNA"/>
</dbReference>
<dbReference type="InterPro" id="IPR001810">
    <property type="entry name" value="F-box_dom"/>
</dbReference>
<feature type="non-terminal residue" evidence="2">
    <location>
        <position position="92"/>
    </location>
</feature>
<evidence type="ECO:0000313" key="3">
    <source>
        <dbReference type="Proteomes" id="UP001432322"/>
    </source>
</evidence>
<name>A0AAV5WJA2_9BILA</name>
<dbReference type="AlphaFoldDB" id="A0AAV5WJA2"/>
<dbReference type="CDD" id="cd09917">
    <property type="entry name" value="F-box_SF"/>
    <property type="match status" value="1"/>
</dbReference>
<evidence type="ECO:0000259" key="1">
    <source>
        <dbReference type="PROSITE" id="PS50181"/>
    </source>
</evidence>
<dbReference type="SMART" id="SM00256">
    <property type="entry name" value="FBOX"/>
    <property type="match status" value="1"/>
</dbReference>
<dbReference type="Proteomes" id="UP001432322">
    <property type="component" value="Unassembled WGS sequence"/>
</dbReference>
<proteinExistence type="predicted"/>
<feature type="domain" description="F-box" evidence="1">
    <location>
        <begin position="5"/>
        <end position="54"/>
    </location>
</feature>
<accession>A0AAV5WJA2</accession>
<protein>
    <recommendedName>
        <fullName evidence="1">F-box domain-containing protein</fullName>
    </recommendedName>
</protein>
<evidence type="ECO:0000313" key="2">
    <source>
        <dbReference type="EMBL" id="GMT30794.1"/>
    </source>
</evidence>
<keyword evidence="3" id="KW-1185">Reference proteome</keyword>
<dbReference type="PROSITE" id="PS50181">
    <property type="entry name" value="FBOX"/>
    <property type="match status" value="1"/>
</dbReference>
<gene>
    <name evidence="2" type="ORF">PFISCL1PPCAC_22091</name>
</gene>
<feature type="non-terminal residue" evidence="2">
    <location>
        <position position="1"/>
    </location>
</feature>